<dbReference type="PANTHER" id="PTHR24006">
    <property type="entry name" value="UBIQUITIN CARBOXYL-TERMINAL HYDROLASE"/>
    <property type="match status" value="1"/>
</dbReference>
<keyword evidence="6 7" id="KW-0788">Thiol protease</keyword>
<dbReference type="InterPro" id="IPR032069">
    <property type="entry name" value="USP37-like_PH"/>
</dbReference>
<dbReference type="Pfam" id="PF16674">
    <property type="entry name" value="UCH_N"/>
    <property type="match status" value="1"/>
</dbReference>
<dbReference type="EC" id="3.4.19.12" evidence="7"/>
<dbReference type="MEROPS" id="C19.046"/>
<dbReference type="GeneID" id="100670755"/>
<dbReference type="AlphaFoldDB" id="G3UJ37"/>
<dbReference type="Proteomes" id="UP000007646">
    <property type="component" value="Unassembled WGS sequence"/>
</dbReference>
<evidence type="ECO:0000256" key="4">
    <source>
        <dbReference type="ARBA" id="ARBA00022786"/>
    </source>
</evidence>
<evidence type="ECO:0000256" key="3">
    <source>
        <dbReference type="ARBA" id="ARBA00022670"/>
    </source>
</evidence>
<evidence type="ECO:0000256" key="7">
    <source>
        <dbReference type="RuleBase" id="RU366025"/>
    </source>
</evidence>
<organism evidence="10 11">
    <name type="scientific">Loxodonta africana</name>
    <name type="common">African elephant</name>
    <dbReference type="NCBI Taxonomy" id="9785"/>
    <lineage>
        <taxon>Eukaryota</taxon>
        <taxon>Metazoa</taxon>
        <taxon>Chordata</taxon>
        <taxon>Craniata</taxon>
        <taxon>Vertebrata</taxon>
        <taxon>Euteleostomi</taxon>
        <taxon>Mammalia</taxon>
        <taxon>Eutheria</taxon>
        <taxon>Afrotheria</taxon>
        <taxon>Proboscidea</taxon>
        <taxon>Elephantidae</taxon>
        <taxon>Loxodonta</taxon>
    </lineage>
</organism>
<dbReference type="GO" id="GO:0005829">
    <property type="term" value="C:cytosol"/>
    <property type="evidence" value="ECO:0007669"/>
    <property type="project" value="TreeGrafter"/>
</dbReference>
<reference evidence="10 11" key="1">
    <citation type="submission" date="2009-06" db="EMBL/GenBank/DDBJ databases">
        <title>The Genome Sequence of Loxodonta africana (African elephant).</title>
        <authorList>
            <person name="Di Palma F."/>
            <person name="Heiman D."/>
            <person name="Young S."/>
            <person name="Johnson J."/>
            <person name="Lander E.S."/>
            <person name="Lindblad-Toh K."/>
        </authorList>
    </citation>
    <scope>NUCLEOTIDE SEQUENCE [LARGE SCALE GENOMIC DNA]</scope>
    <source>
        <strain evidence="10 11">Isolate ISIS603380</strain>
    </source>
</reference>
<reference evidence="10" key="3">
    <citation type="submission" date="2025-09" db="UniProtKB">
        <authorList>
            <consortium name="Ensembl"/>
        </authorList>
    </citation>
    <scope>IDENTIFICATION</scope>
    <source>
        <strain evidence="10">Isolate ISIS603380</strain>
    </source>
</reference>
<sequence length="911" mass="102789">MTSLLVPGFVQIWSKKTGMTKSKEAFIEIVEGKKKDKLVIHFSAEEVIKAFQLTNNIRNIVFRFFGGNQNHFHVTFQNNSFLFIDRLSYSDAEQLKMFLDKHQNKFQPSMELVRDGGIFSGAITQKEIETTFHSVSKKTHTGSLETAKGSAAAILQNLPSFTSISSTHSLTGLLESGHKKSKRKSSRPESNEDFLKKDNSVLDKKSIAYPLRYISHTQEKPVDLKGLKDKRKVKFGTSFETRPTGNCHLHSVRFMKALSRKSLLTFLFEPKYNHDGLEEWEEHELSFDFFPDKQLQGFPNLGNTCYMNAVLQTLFSIPSFGDDLLYQSIPWGKVPFSGLILCLAQLLVLRNLYNIRVKEKLLLNIKRAIAAVAKIFSENIQNDAHEFLGHCLDQMKENMKTLQAVWESKCEFEKRNSPQQAFADSAASKVLICPVTTNFEFELKCSITCKACGQVVLKREPSNYLSINLPQGAKGVPMSLQSSLDLFFEAEELEYRCGKCEHERSLATHIFSRLPRVLIVHLKRYGFSGSLPLGKNEQNVIVPTYLNLSSHCNESTKPPLPLGSYVYTENSQAEKVFEKMNSGTISPVMPSTKLASESKDPLTLCLGSDKEAETQKCQGVFKGLSREQQDKNPGKDSKLNITESELVSSRLRAVSEKELLARASVTYEEDLSLSLIRKDGNKTISSLGAGLSQVHFQRVSENPELTKYKKPNMFSELDSDCARIPEGFQKVVVQPGSCDGVKLCGHFSEQAWSPSPQKPAQGHTDNLRRHTELSLQEAKVKLLGALGSCKNSGNTDILDRKNKEAEAEEQEKAQKIDPHAYRLISIISHLGSSLHSGHYVSHIYDFERQLWFTFSDLQVTIMKETQRKGGERLSTGYIFFYMHNEIFEELSRREENSELHSTNAGENCQEG</sequence>
<accession>G3UJ37</accession>
<dbReference type="InParanoid" id="G3UJ37"/>
<name>G3UJ37_LOXAF</name>
<dbReference type="OMA" id="NHLHLTF"/>
<dbReference type="GO" id="GO:0005634">
    <property type="term" value="C:nucleus"/>
    <property type="evidence" value="ECO:0007669"/>
    <property type="project" value="TreeGrafter"/>
</dbReference>
<dbReference type="Pfam" id="PF00443">
    <property type="entry name" value="UCH"/>
    <property type="match status" value="1"/>
</dbReference>
<comment type="catalytic activity">
    <reaction evidence="1 7">
        <text>Thiol-dependent hydrolysis of ester, thioester, amide, peptide and isopeptide bonds formed by the C-terminal Gly of ubiquitin (a 76-residue protein attached to proteins as an intracellular targeting signal).</text>
        <dbReference type="EC" id="3.4.19.12"/>
    </reaction>
</comment>
<evidence type="ECO:0000256" key="6">
    <source>
        <dbReference type="ARBA" id="ARBA00022807"/>
    </source>
</evidence>
<gene>
    <name evidence="10" type="primary">USP26</name>
</gene>
<dbReference type="KEGG" id="lav:100670755"/>
<keyword evidence="4 7" id="KW-0833">Ubl conjugation pathway</keyword>
<dbReference type="CTD" id="83844"/>
<evidence type="ECO:0000313" key="11">
    <source>
        <dbReference type="Proteomes" id="UP000007646"/>
    </source>
</evidence>
<dbReference type="InterPro" id="IPR050164">
    <property type="entry name" value="Peptidase_C19"/>
</dbReference>
<feature type="domain" description="USP" evidence="9">
    <location>
        <begin position="296"/>
        <end position="884"/>
    </location>
</feature>
<dbReference type="OrthoDB" id="289038at2759"/>
<dbReference type="InterPro" id="IPR001394">
    <property type="entry name" value="Peptidase_C19_UCH"/>
</dbReference>
<dbReference type="GeneTree" id="ENSGT00940000161929"/>
<reference evidence="10" key="2">
    <citation type="submission" date="2025-08" db="UniProtKB">
        <authorList>
            <consortium name="Ensembl"/>
        </authorList>
    </citation>
    <scope>IDENTIFICATION</scope>
    <source>
        <strain evidence="10">Isolate ISIS603380</strain>
    </source>
</reference>
<comment type="function">
    <text evidence="7">Deubiquitinating enzyme that removes conjugated ubiquitin from specific proteins to regulate different cellular processes.</text>
</comment>
<dbReference type="GO" id="GO:0006508">
    <property type="term" value="P:proteolysis"/>
    <property type="evidence" value="ECO:0007669"/>
    <property type="project" value="UniProtKB-KW"/>
</dbReference>
<dbReference type="InterPro" id="IPR028889">
    <property type="entry name" value="USP"/>
</dbReference>
<evidence type="ECO:0000256" key="8">
    <source>
        <dbReference type="SAM" id="MobiDB-lite"/>
    </source>
</evidence>
<dbReference type="CDD" id="cd02257">
    <property type="entry name" value="Peptidase_C19"/>
    <property type="match status" value="2"/>
</dbReference>
<feature type="region of interest" description="Disordered" evidence="8">
    <location>
        <begin position="173"/>
        <end position="195"/>
    </location>
</feature>
<protein>
    <recommendedName>
        <fullName evidence="7">Ubiquitin carboxyl-terminal hydrolase</fullName>
        <ecNumber evidence="7">3.4.19.12</ecNumber>
    </recommendedName>
</protein>
<proteinExistence type="inferred from homology"/>
<dbReference type="FunFam" id="2.30.29.180:FF:000001">
    <property type="entry name" value="Ubiquitin carboxyl-terminal hydrolase 37"/>
    <property type="match status" value="1"/>
</dbReference>
<dbReference type="GO" id="GO:0004843">
    <property type="term" value="F:cysteine-type deubiquitinase activity"/>
    <property type="evidence" value="ECO:0007669"/>
    <property type="project" value="UniProtKB-UniRule"/>
</dbReference>
<dbReference type="GO" id="GO:0000082">
    <property type="term" value="P:G1/S transition of mitotic cell cycle"/>
    <property type="evidence" value="ECO:0007669"/>
    <property type="project" value="TreeGrafter"/>
</dbReference>
<keyword evidence="3 7" id="KW-0645">Protease</keyword>
<evidence type="ECO:0000313" key="10">
    <source>
        <dbReference type="Ensembl" id="ENSLAFP00000027845.1"/>
    </source>
</evidence>
<dbReference type="SUPFAM" id="SSF54001">
    <property type="entry name" value="Cysteine proteinases"/>
    <property type="match status" value="1"/>
</dbReference>
<dbReference type="Gene3D" id="3.90.70.10">
    <property type="entry name" value="Cysteine proteinases"/>
    <property type="match status" value="2"/>
</dbReference>
<keyword evidence="11" id="KW-1185">Reference proteome</keyword>
<keyword evidence="5 7" id="KW-0378">Hydrolase</keyword>
<dbReference type="PROSITE" id="PS50235">
    <property type="entry name" value="USP_3"/>
    <property type="match status" value="1"/>
</dbReference>
<dbReference type="PROSITE" id="PS00972">
    <property type="entry name" value="USP_1"/>
    <property type="match status" value="1"/>
</dbReference>
<dbReference type="RefSeq" id="XP_003420909.1">
    <property type="nucleotide sequence ID" value="XM_003420861.4"/>
</dbReference>
<comment type="similarity">
    <text evidence="2 7">Belongs to the peptidase C19 family.</text>
</comment>
<dbReference type="InterPro" id="IPR038093">
    <property type="entry name" value="USP37-like_PH_sf"/>
</dbReference>
<evidence type="ECO:0000256" key="2">
    <source>
        <dbReference type="ARBA" id="ARBA00009085"/>
    </source>
</evidence>
<dbReference type="InterPro" id="IPR038765">
    <property type="entry name" value="Papain-like_cys_pep_sf"/>
</dbReference>
<evidence type="ECO:0000256" key="1">
    <source>
        <dbReference type="ARBA" id="ARBA00000707"/>
    </source>
</evidence>
<dbReference type="InterPro" id="IPR018200">
    <property type="entry name" value="USP_CS"/>
</dbReference>
<dbReference type="eggNOG" id="KOG1868">
    <property type="taxonomic scope" value="Eukaryota"/>
</dbReference>
<feature type="compositionally biased region" description="Basic and acidic residues" evidence="8">
    <location>
        <begin position="186"/>
        <end position="195"/>
    </location>
</feature>
<dbReference type="STRING" id="9785.ENSLAFP00000027845"/>
<dbReference type="Gene3D" id="2.30.29.180">
    <property type="entry name" value="Ubiquitin carboxyl-terminal hydrolase 26/29/37, pleckstrin homology-like domain"/>
    <property type="match status" value="1"/>
</dbReference>
<dbReference type="Ensembl" id="ENSLAFT00000014575.2">
    <property type="protein sequence ID" value="ENSLAFP00000027845.1"/>
    <property type="gene ID" value="ENSLAFG00000014576.2"/>
</dbReference>
<dbReference type="HOGENOM" id="CLU_012557_0_0_1"/>
<dbReference type="CDD" id="cd13312">
    <property type="entry name" value="PH_USP37_like"/>
    <property type="match status" value="1"/>
</dbReference>
<dbReference type="PROSITE" id="PS00973">
    <property type="entry name" value="USP_2"/>
    <property type="match status" value="1"/>
</dbReference>
<dbReference type="PANTHER" id="PTHR24006:SF711">
    <property type="entry name" value="UBIQUITIN CARBOXYL-TERMINAL HYDROLASE 29"/>
    <property type="match status" value="1"/>
</dbReference>
<dbReference type="FunCoup" id="G3UJ37">
    <property type="interactions" value="2"/>
</dbReference>
<dbReference type="GO" id="GO:0016579">
    <property type="term" value="P:protein deubiquitination"/>
    <property type="evidence" value="ECO:0007669"/>
    <property type="project" value="InterPro"/>
</dbReference>
<evidence type="ECO:0000259" key="9">
    <source>
        <dbReference type="PROSITE" id="PS50235"/>
    </source>
</evidence>
<evidence type="ECO:0000256" key="5">
    <source>
        <dbReference type="ARBA" id="ARBA00022801"/>
    </source>
</evidence>